<gene>
    <name evidence="1" type="ORF">HNP33_001380</name>
</gene>
<evidence type="ECO:0000313" key="1">
    <source>
        <dbReference type="EMBL" id="MBB6577325.1"/>
    </source>
</evidence>
<organism evidence="1 2">
    <name type="scientific">Comamonas odontotermitis</name>
    <dbReference type="NCBI Taxonomy" id="379895"/>
    <lineage>
        <taxon>Bacteria</taxon>
        <taxon>Pseudomonadati</taxon>
        <taxon>Pseudomonadota</taxon>
        <taxon>Betaproteobacteria</taxon>
        <taxon>Burkholderiales</taxon>
        <taxon>Comamonadaceae</taxon>
        <taxon>Comamonas</taxon>
    </lineage>
</organism>
<dbReference type="CDD" id="cd00580">
    <property type="entry name" value="CHMI"/>
    <property type="match status" value="1"/>
</dbReference>
<name>A0ABR6RDT7_9BURK</name>
<dbReference type="InterPro" id="IPR014347">
    <property type="entry name" value="Tautomerase/MIF_sf"/>
</dbReference>
<evidence type="ECO:0000313" key="2">
    <source>
        <dbReference type="Proteomes" id="UP000562492"/>
    </source>
</evidence>
<sequence>MPHLIVEYSSNLEGFPEAHALDALNATIIASGQVQYEQDLKSRTIRTEQFVIGNDPTALRGFVHAELRLLAGRTPEVKRDLSERIAAVLRELTPHPEGMLVQLSVDIVDMDRAAYYKGTL</sequence>
<dbReference type="SUPFAM" id="SSF55331">
    <property type="entry name" value="Tautomerase/MIF"/>
    <property type="match status" value="1"/>
</dbReference>
<dbReference type="InterPro" id="IPR004220">
    <property type="entry name" value="5-COMe_2-OHmuconate_Isoase"/>
</dbReference>
<accession>A0ABR6RDT7</accession>
<reference evidence="1 2" key="1">
    <citation type="submission" date="2020-08" db="EMBL/GenBank/DDBJ databases">
        <title>Functional genomics of gut bacteria from endangered species of beetles.</title>
        <authorList>
            <person name="Carlos-Shanley C."/>
        </authorList>
    </citation>
    <scope>NUCLEOTIDE SEQUENCE [LARGE SCALE GENOMIC DNA]</scope>
    <source>
        <strain evidence="1 2">S00124</strain>
    </source>
</reference>
<dbReference type="EC" id="5.3.3.10" evidence="1"/>
<dbReference type="PANTHER" id="PTHR37950">
    <property type="entry name" value="4-HYDROXYPHENYLACETATE CATABOLISM PROTEIN"/>
    <property type="match status" value="1"/>
</dbReference>
<dbReference type="Pfam" id="PF02962">
    <property type="entry name" value="CHMI"/>
    <property type="match status" value="1"/>
</dbReference>
<dbReference type="EMBL" id="JACHKZ010000006">
    <property type="protein sequence ID" value="MBB6577325.1"/>
    <property type="molecule type" value="Genomic_DNA"/>
</dbReference>
<dbReference type="Proteomes" id="UP000562492">
    <property type="component" value="Unassembled WGS sequence"/>
</dbReference>
<protein>
    <submittedName>
        <fullName evidence="1">5-carboxymethyl-2-hydroxymuconate isomerase</fullName>
        <ecNumber evidence="1">5.3.3.10</ecNumber>
    </submittedName>
</protein>
<dbReference type="Gene3D" id="3.30.429.10">
    <property type="entry name" value="Macrophage Migration Inhibitory Factor"/>
    <property type="match status" value="1"/>
</dbReference>
<dbReference type="PANTHER" id="PTHR37950:SF1">
    <property type="entry name" value="4-HYDROXYPHENYLACETATE CATABOLISM PROTEIN"/>
    <property type="match status" value="1"/>
</dbReference>
<keyword evidence="2" id="KW-1185">Reference proteome</keyword>
<comment type="caution">
    <text evidence="1">The sequence shown here is derived from an EMBL/GenBank/DDBJ whole genome shotgun (WGS) entry which is preliminary data.</text>
</comment>
<dbReference type="GO" id="GO:0008704">
    <property type="term" value="F:5-carboxymethyl-2-hydroxymuconate delta-isomerase activity"/>
    <property type="evidence" value="ECO:0007669"/>
    <property type="project" value="UniProtKB-EC"/>
</dbReference>
<keyword evidence="1" id="KW-0413">Isomerase</keyword>
<dbReference type="RefSeq" id="WP_184706641.1">
    <property type="nucleotide sequence ID" value="NZ_JACHKZ010000006.1"/>
</dbReference>
<proteinExistence type="predicted"/>